<dbReference type="OrthoDB" id="9800684at2"/>
<dbReference type="EMBL" id="LJSX01000001">
    <property type="protein sequence ID" value="KPQ12618.1"/>
    <property type="molecule type" value="Genomic_DNA"/>
</dbReference>
<dbReference type="SUPFAM" id="SSF51182">
    <property type="entry name" value="RmlC-like cupins"/>
    <property type="match status" value="1"/>
</dbReference>
<protein>
    <submittedName>
        <fullName evidence="2 3">Cupin domain</fullName>
    </submittedName>
</protein>
<evidence type="ECO:0000313" key="2">
    <source>
        <dbReference type="EMBL" id="KPQ12618.1"/>
    </source>
</evidence>
<evidence type="ECO:0000313" key="3">
    <source>
        <dbReference type="EMBL" id="SCC82707.1"/>
    </source>
</evidence>
<dbReference type="InterPro" id="IPR014710">
    <property type="entry name" value="RmlC-like_jellyroll"/>
</dbReference>
<accession>A0A0N8KEY3</accession>
<dbReference type="Proteomes" id="UP000050497">
    <property type="component" value="Unassembled WGS sequence"/>
</dbReference>
<dbReference type="InterPro" id="IPR011051">
    <property type="entry name" value="RmlC_Cupin_sf"/>
</dbReference>
<reference evidence="3 5" key="2">
    <citation type="submission" date="2016-08" db="EMBL/GenBank/DDBJ databases">
        <authorList>
            <person name="Varghese N."/>
            <person name="Submissions Spin"/>
        </authorList>
    </citation>
    <scope>NUCLEOTIDE SEQUENCE [LARGE SCALE GENOMIC DNA]</scope>
    <source>
        <strain evidence="3 5">HL-109</strain>
    </source>
</reference>
<reference evidence="2 4" key="1">
    <citation type="submission" date="2015-09" db="EMBL/GenBank/DDBJ databases">
        <title>Identification and resolution of microdiversity through metagenomic sequencing of parallel consortia.</title>
        <authorList>
            <person name="Nelson W.C."/>
            <person name="Romine M.F."/>
            <person name="Lindemann S.R."/>
        </authorList>
    </citation>
    <scope>NUCLEOTIDE SEQUENCE [LARGE SCALE GENOMIC DNA]</scope>
    <source>
        <strain evidence="2">HL-109</strain>
    </source>
</reference>
<dbReference type="Proteomes" id="UP000182800">
    <property type="component" value="Unassembled WGS sequence"/>
</dbReference>
<gene>
    <name evidence="3" type="ORF">GA0071312_3717</name>
    <name evidence="2" type="ORF">HLUCCO17_00555</name>
</gene>
<keyword evidence="5" id="KW-1185">Reference proteome</keyword>
<name>A0A0N8KEY3_9HYPH</name>
<dbReference type="CDD" id="cd06982">
    <property type="entry name" value="cupin_BauB-like"/>
    <property type="match status" value="1"/>
</dbReference>
<comment type="caution">
    <text evidence="2">The sequence shown here is derived from an EMBL/GenBank/DDBJ whole genome shotgun (WGS) entry which is preliminary data.</text>
</comment>
<evidence type="ECO:0000259" key="1">
    <source>
        <dbReference type="Pfam" id="PF07883"/>
    </source>
</evidence>
<dbReference type="Pfam" id="PF07883">
    <property type="entry name" value="Cupin_2"/>
    <property type="match status" value="1"/>
</dbReference>
<dbReference type="RefSeq" id="WP_074446489.1">
    <property type="nucleotide sequence ID" value="NZ_FMBM01000003.1"/>
</dbReference>
<dbReference type="Gene3D" id="2.60.120.10">
    <property type="entry name" value="Jelly Rolls"/>
    <property type="match status" value="1"/>
</dbReference>
<dbReference type="AlphaFoldDB" id="A0A0N8KEY3"/>
<evidence type="ECO:0000313" key="4">
    <source>
        <dbReference type="Proteomes" id="UP000050497"/>
    </source>
</evidence>
<dbReference type="InterPro" id="IPR013096">
    <property type="entry name" value="Cupin_2"/>
</dbReference>
<evidence type="ECO:0000313" key="5">
    <source>
        <dbReference type="Proteomes" id="UP000182800"/>
    </source>
</evidence>
<sequence>MQKAVSELQAEDDRMRITRWTFAPATETGWHRHAWPYAVVPVQGGMLTVVDSEGERDYEIRTGESYARACGTEHNIVNNSNAPIVFVEIEIKR</sequence>
<organism evidence="2 4">
    <name type="scientific">Saliniramus fredricksonii</name>
    <dbReference type="NCBI Taxonomy" id="1653334"/>
    <lineage>
        <taxon>Bacteria</taxon>
        <taxon>Pseudomonadati</taxon>
        <taxon>Pseudomonadota</taxon>
        <taxon>Alphaproteobacteria</taxon>
        <taxon>Hyphomicrobiales</taxon>
        <taxon>Salinarimonadaceae</taxon>
        <taxon>Saliniramus</taxon>
    </lineage>
</organism>
<dbReference type="STRING" id="1653334.GA0071312_3717"/>
<dbReference type="EMBL" id="FMBM01000003">
    <property type="protein sequence ID" value="SCC82707.1"/>
    <property type="molecule type" value="Genomic_DNA"/>
</dbReference>
<proteinExistence type="predicted"/>
<feature type="domain" description="Cupin type-2" evidence="1">
    <location>
        <begin position="19"/>
        <end position="89"/>
    </location>
</feature>